<dbReference type="Proteomes" id="UP000252107">
    <property type="component" value="Unassembled WGS sequence"/>
</dbReference>
<comment type="caution">
    <text evidence="2">The sequence shown here is derived from an EMBL/GenBank/DDBJ whole genome shotgun (WGS) entry which is preliminary data.</text>
</comment>
<sequence>MCSVHNIPRKYVSYKSVRVTNSLLNQYLAHLDSLIQAYAATSQDTNGRIPDRIAYGLLTSARTVIEKISGKQSYYTQQVEEILAHEWHVSYKVELVIGIVEALHTDILNGYLESFSKLVRGELFQNFLDMADYLCQQGYKDAAAVIAGSTLEAHLRQLCQNYNLDISSTASDGSVRPKKASQLNQELNKVAYSLFDHKQVTAWLDLRNSAAHGKYDEYTTQQVIQFIEWLKDFMTRNPA</sequence>
<reference evidence="2" key="1">
    <citation type="submission" date="2016-04" db="EMBL/GenBank/DDBJ databases">
        <authorList>
            <person name="Tabuchi Yagui T.R."/>
        </authorList>
    </citation>
    <scope>NUCLEOTIDE SEQUENCE [LARGE SCALE GENOMIC DNA]</scope>
    <source>
        <strain evidence="2">NIES-26</strain>
    </source>
</reference>
<dbReference type="EMBL" id="LXQD01000309">
    <property type="protein sequence ID" value="RCJ26181.1"/>
    <property type="molecule type" value="Genomic_DNA"/>
</dbReference>
<accession>A0A367QR65</accession>
<organism evidence="2 3">
    <name type="scientific">Nostoc minutum NIES-26</name>
    <dbReference type="NCBI Taxonomy" id="1844469"/>
    <lineage>
        <taxon>Bacteria</taxon>
        <taxon>Bacillati</taxon>
        <taxon>Cyanobacteriota</taxon>
        <taxon>Cyanophyceae</taxon>
        <taxon>Nostocales</taxon>
        <taxon>Nostocaceae</taxon>
        <taxon>Nostoc</taxon>
    </lineage>
</organism>
<evidence type="ECO:0000313" key="3">
    <source>
        <dbReference type="Proteomes" id="UP000252107"/>
    </source>
</evidence>
<protein>
    <recommendedName>
        <fullName evidence="1">RiboL-PSP-HEPN domain-containing protein</fullName>
    </recommendedName>
</protein>
<feature type="domain" description="RiboL-PSP-HEPN" evidence="1">
    <location>
        <begin position="113"/>
        <end position="235"/>
    </location>
</feature>
<proteinExistence type="predicted"/>
<dbReference type="Pfam" id="PF18735">
    <property type="entry name" value="HEPN_RiboL-PSP"/>
    <property type="match status" value="1"/>
</dbReference>
<keyword evidence="3" id="KW-1185">Reference proteome</keyword>
<evidence type="ECO:0000259" key="1">
    <source>
        <dbReference type="Pfam" id="PF18735"/>
    </source>
</evidence>
<name>A0A367QR65_9NOSO</name>
<evidence type="ECO:0000313" key="2">
    <source>
        <dbReference type="EMBL" id="RCJ26181.1"/>
    </source>
</evidence>
<dbReference type="AlphaFoldDB" id="A0A367QR65"/>
<dbReference type="InterPro" id="IPR041519">
    <property type="entry name" value="HEPN_RiboL-PSP"/>
</dbReference>
<gene>
    <name evidence="2" type="ORF">A6770_26575</name>
</gene>